<proteinExistence type="predicted"/>
<comment type="caution">
    <text evidence="1">The sequence shown here is derived from an EMBL/GenBank/DDBJ whole genome shotgun (WGS) entry which is preliminary data.</text>
</comment>
<dbReference type="EMBL" id="JAENHP010000004">
    <property type="protein sequence ID" value="MBM2616843.1"/>
    <property type="molecule type" value="Genomic_DNA"/>
</dbReference>
<evidence type="ECO:0000313" key="2">
    <source>
        <dbReference type="Proteomes" id="UP000632138"/>
    </source>
</evidence>
<dbReference type="Gene3D" id="1.25.40.10">
    <property type="entry name" value="Tetratricopeptide repeat domain"/>
    <property type="match status" value="3"/>
</dbReference>
<dbReference type="RefSeq" id="WP_203376882.1">
    <property type="nucleotide sequence ID" value="NZ_JAENHP010000004.1"/>
</dbReference>
<dbReference type="SUPFAM" id="SSF48452">
    <property type="entry name" value="TPR-like"/>
    <property type="match status" value="2"/>
</dbReference>
<keyword evidence="2" id="KW-1185">Reference proteome</keyword>
<protein>
    <submittedName>
        <fullName evidence="1">Tetratricopeptide repeat protein</fullName>
    </submittedName>
</protein>
<organism evidence="1 2">
    <name type="scientific">Paractinoplanes ovalisporus</name>
    <dbReference type="NCBI Taxonomy" id="2810368"/>
    <lineage>
        <taxon>Bacteria</taxon>
        <taxon>Bacillati</taxon>
        <taxon>Actinomycetota</taxon>
        <taxon>Actinomycetes</taxon>
        <taxon>Micromonosporales</taxon>
        <taxon>Micromonosporaceae</taxon>
        <taxon>Paractinoplanes</taxon>
    </lineage>
</organism>
<dbReference type="InterPro" id="IPR019734">
    <property type="entry name" value="TPR_rpt"/>
</dbReference>
<dbReference type="SMART" id="SM00028">
    <property type="entry name" value="TPR"/>
    <property type="match status" value="4"/>
</dbReference>
<evidence type="ECO:0000313" key="1">
    <source>
        <dbReference type="EMBL" id="MBM2616843.1"/>
    </source>
</evidence>
<dbReference type="InterPro" id="IPR011990">
    <property type="entry name" value="TPR-like_helical_dom_sf"/>
</dbReference>
<reference evidence="1 2" key="1">
    <citation type="submission" date="2021-01" db="EMBL/GenBank/DDBJ databases">
        <title>Actinoplanes sp. nov. LDG1-06 isolated from lichen.</title>
        <authorList>
            <person name="Saeng-In P."/>
            <person name="Phongsopitanun W."/>
            <person name="Kanchanasin P."/>
            <person name="Yuki M."/>
            <person name="Kudo T."/>
            <person name="Ohkuma M."/>
            <person name="Tanasupawat S."/>
        </authorList>
    </citation>
    <scope>NUCLEOTIDE SEQUENCE [LARGE SCALE GENOMIC DNA]</scope>
    <source>
        <strain evidence="1 2">LDG1-06</strain>
    </source>
</reference>
<dbReference type="Proteomes" id="UP000632138">
    <property type="component" value="Unassembled WGS sequence"/>
</dbReference>
<name>A0ABS2AAI8_9ACTN</name>
<gene>
    <name evidence="1" type="ORF">JIG36_14880</name>
</gene>
<sequence length="920" mass="101313">MRTADELWELCRQARSLPHGAAQIALVEEVLRHADTVNDPQLAFHVRLLATNAYTYGGEPAKAFVTFAWSLADFDRNPGAHHESGKHTLLWHFKTMVNAMTNFPEIPLDRTYAVLDDMERRYREDGHSMQAVYKHRYIVADHVGSPEADEWFARWQAAPRDDLSDCIGCDPSSVAAYYNERNRFADVVATAEPVLAGELTCTEQPQGILRELMVAYLRTDRLDEAADAHRRSYRLERGNLADLWNLGTHLAFCARTGNEHRGLEILQRHIDWLDNAPSPAAEMHFSADAAMLLRRLTELGHGDAVVHRRERGDITAADLAAELSARATDLAARFDKRNGTDHQGRSIADSLNAEPYASVLTLSPTARQAAPTPAPVMPAPAPVDEVPVAADAAELLDLARQHWRADRDDDLEATLAALDARFPTLDDPLLRARRELMIGNRRQSPEHWSRALELFEEAGATGDASTLRARIAINHGYEGDQVDEEPIRADVTYQEEHGGAFERANAWARLSILHLMNERIDEANEAGDRGDAYAAETGDPRMVAMHAMWRSRNRMAAHRHEEAAAAARAGWEFYRANGPARRMAEAAIYWGNTTHDPAEKVEAFSAVLAVGEDDMALTARVGRGNALLRLDRPDEAIADLTEAVALCAENDLEAGGAYARGDLARAYRMAGRPVEAAEVAEEALAIFEKLDDDETADNTRYMLAGLYQEIGDRDGALVLYRTLIERLADNPAGRGQITEDAAGLLFDMDRDAEAAELFLAAASALREAEDPIGELRALRRAVSALHYADQPERGEEVIAEIGAKFDALPSELAAEPNAIFQRNLTAYEAGNLLMSRGRYSEALPHLRGAPERLAAIGATDQADRIEGMLGEALLRSGQPAEAVALLRALLERMPDNAPTREIAVRVHDEAVAALEGRSTS</sequence>
<accession>A0ABS2AAI8</accession>
<dbReference type="Pfam" id="PF13424">
    <property type="entry name" value="TPR_12"/>
    <property type="match status" value="1"/>
</dbReference>